<proteinExistence type="inferred from homology"/>
<evidence type="ECO:0000313" key="5">
    <source>
        <dbReference type="Proteomes" id="UP000004728"/>
    </source>
</evidence>
<dbReference type="Pfam" id="PF01323">
    <property type="entry name" value="DSBA"/>
    <property type="match status" value="1"/>
</dbReference>
<dbReference type="STRING" id="983920.Y88_3124"/>
<dbReference type="EC" id="5.99.1.4" evidence="1"/>
<organism evidence="4 5">
    <name type="scientific">Novosphingobium nitrogenifigens DSM 19370</name>
    <dbReference type="NCBI Taxonomy" id="983920"/>
    <lineage>
        <taxon>Bacteria</taxon>
        <taxon>Pseudomonadati</taxon>
        <taxon>Pseudomonadota</taxon>
        <taxon>Alphaproteobacteria</taxon>
        <taxon>Sphingomonadales</taxon>
        <taxon>Sphingomonadaceae</taxon>
        <taxon>Novosphingobium</taxon>
    </lineage>
</organism>
<dbReference type="PIRSF" id="PIRSF006386">
    <property type="entry name" value="HCCAis_GSTk"/>
    <property type="match status" value="1"/>
</dbReference>
<dbReference type="InterPro" id="IPR036249">
    <property type="entry name" value="Thioredoxin-like_sf"/>
</dbReference>
<dbReference type="InterPro" id="IPR001853">
    <property type="entry name" value="DSBA-like_thioredoxin_dom"/>
</dbReference>
<protein>
    <recommendedName>
        <fullName evidence="1">2-hydroxychromene-2-carboxylate isomerase</fullName>
        <ecNumber evidence="1">5.99.1.4</ecNumber>
    </recommendedName>
</protein>
<dbReference type="CDD" id="cd03022">
    <property type="entry name" value="DsbA_HCCA_Iso"/>
    <property type="match status" value="1"/>
</dbReference>
<dbReference type="InterPro" id="IPR014440">
    <property type="entry name" value="HCCAis_GSTk"/>
</dbReference>
<keyword evidence="1 4" id="KW-0413">Isomerase</keyword>
<sequence length="194" mass="21405">MEFFFDYVSPTSYIAHFLLPGLAERTGARVVYRPMFLGGVMRATGNQPPVAVPAKGAYMVRDMARCARRVGVSLHHNPHFPMNTRSLTRATLGLDSDPALQARFIDAAFRHCQGIENGIDPADERDLAAMCEAEGFDFDMILALANAPENREKLRANTEEAVARGAFGAPSFFVGDELFFGHDRLDHVEEALMA</sequence>
<dbReference type="AlphaFoldDB" id="F1ZC65"/>
<evidence type="ECO:0000256" key="1">
    <source>
        <dbReference type="PIRNR" id="PIRNR006386"/>
    </source>
</evidence>
<dbReference type="SUPFAM" id="SSF52833">
    <property type="entry name" value="Thioredoxin-like"/>
    <property type="match status" value="1"/>
</dbReference>
<dbReference type="GO" id="GO:0004364">
    <property type="term" value="F:glutathione transferase activity"/>
    <property type="evidence" value="ECO:0007669"/>
    <property type="project" value="TreeGrafter"/>
</dbReference>
<dbReference type="HOGENOM" id="CLU_069253_1_3_5"/>
<dbReference type="InterPro" id="IPR044087">
    <property type="entry name" value="NahD-like"/>
</dbReference>
<comment type="catalytic activity">
    <reaction evidence="1">
        <text>2-hydroxychromene-2-carboxylate = (3E)-4-(2-hydroxyphenyl)-2-oxobut-3-enoate</text>
        <dbReference type="Rhea" id="RHEA:27401"/>
        <dbReference type="ChEBI" id="CHEBI:59350"/>
        <dbReference type="ChEBI" id="CHEBI:59353"/>
        <dbReference type="EC" id="5.99.1.4"/>
    </reaction>
</comment>
<dbReference type="InterPro" id="IPR051924">
    <property type="entry name" value="GST_Kappa/NadH"/>
</dbReference>
<dbReference type="eggNOG" id="COG3917">
    <property type="taxonomic scope" value="Bacteria"/>
</dbReference>
<dbReference type="PANTHER" id="PTHR42943">
    <property type="entry name" value="GLUTATHIONE S-TRANSFERASE KAPPA"/>
    <property type="match status" value="1"/>
</dbReference>
<name>F1ZC65_9SPHN</name>
<evidence type="ECO:0000313" key="4">
    <source>
        <dbReference type="EMBL" id="EGD57798.1"/>
    </source>
</evidence>
<comment type="caution">
    <text evidence="4">The sequence shown here is derived from an EMBL/GenBank/DDBJ whole genome shotgun (WGS) entry which is preliminary data.</text>
</comment>
<dbReference type="GO" id="GO:0004602">
    <property type="term" value="F:glutathione peroxidase activity"/>
    <property type="evidence" value="ECO:0007669"/>
    <property type="project" value="TreeGrafter"/>
</dbReference>
<dbReference type="PANTHER" id="PTHR42943:SF2">
    <property type="entry name" value="GLUTATHIONE S-TRANSFERASE KAPPA 1"/>
    <property type="match status" value="1"/>
</dbReference>
<dbReference type="Gene3D" id="3.40.30.10">
    <property type="entry name" value="Glutaredoxin"/>
    <property type="match status" value="1"/>
</dbReference>
<dbReference type="EMBL" id="AEWJ01000053">
    <property type="protein sequence ID" value="EGD57798.1"/>
    <property type="molecule type" value="Genomic_DNA"/>
</dbReference>
<keyword evidence="5" id="KW-1185">Reference proteome</keyword>
<dbReference type="GO" id="GO:0006749">
    <property type="term" value="P:glutathione metabolic process"/>
    <property type="evidence" value="ECO:0007669"/>
    <property type="project" value="TreeGrafter"/>
</dbReference>
<feature type="active site" description="Nucleophile" evidence="2">
    <location>
        <position position="9"/>
    </location>
</feature>
<dbReference type="Proteomes" id="UP000004728">
    <property type="component" value="Unassembled WGS sequence"/>
</dbReference>
<dbReference type="InParanoid" id="F1ZC65"/>
<dbReference type="GO" id="GO:0018845">
    <property type="term" value="F:2-hydroxychromene-2-carboxylate isomerase activity"/>
    <property type="evidence" value="ECO:0007669"/>
    <property type="project" value="UniProtKB-UniRule"/>
</dbReference>
<evidence type="ECO:0000259" key="3">
    <source>
        <dbReference type="Pfam" id="PF01323"/>
    </source>
</evidence>
<dbReference type="GO" id="GO:1901170">
    <property type="term" value="P:naphthalene catabolic process"/>
    <property type="evidence" value="ECO:0007669"/>
    <property type="project" value="InterPro"/>
</dbReference>
<feature type="domain" description="DSBA-like thioredoxin" evidence="3">
    <location>
        <begin position="2"/>
        <end position="192"/>
    </location>
</feature>
<comment type="similarity">
    <text evidence="1">Belongs to the GST superfamily. NadH family.</text>
</comment>
<reference evidence="4 5" key="1">
    <citation type="journal article" date="2012" name="J. Bacteriol.">
        <title>Draft Genome Sequence of Novosphingobium nitrogenifigens Y88T.</title>
        <authorList>
            <person name="Strabala T.J."/>
            <person name="Macdonald L."/>
            <person name="Liu V."/>
            <person name="Smit A.M."/>
        </authorList>
    </citation>
    <scope>NUCLEOTIDE SEQUENCE [LARGE SCALE GENOMIC DNA]</scope>
    <source>
        <strain evidence="4 5">DSM 19370</strain>
    </source>
</reference>
<evidence type="ECO:0000256" key="2">
    <source>
        <dbReference type="PIRSR" id="PIRSR006386-1"/>
    </source>
</evidence>
<gene>
    <name evidence="4" type="ORF">Y88_3124</name>
</gene>
<accession>F1ZC65</accession>